<dbReference type="RefSeq" id="XP_064853757.1">
    <property type="nucleotide sequence ID" value="XM_064997685.1"/>
</dbReference>
<dbReference type="EMBL" id="BTFZ01000011">
    <property type="protein sequence ID" value="GMM36761.1"/>
    <property type="molecule type" value="Genomic_DNA"/>
</dbReference>
<dbReference type="SMART" id="SM00271">
    <property type="entry name" value="DnaJ"/>
    <property type="match status" value="1"/>
</dbReference>
<keyword evidence="1" id="KW-0143">Chaperone</keyword>
<protein>
    <submittedName>
        <fullName evidence="5">Djp1 protein</fullName>
    </submittedName>
</protein>
<dbReference type="InterPro" id="IPR001623">
    <property type="entry name" value="DnaJ_domain"/>
</dbReference>
<dbReference type="CDD" id="cd06257">
    <property type="entry name" value="DnaJ"/>
    <property type="match status" value="1"/>
</dbReference>
<dbReference type="InterPro" id="IPR026894">
    <property type="entry name" value="DnaJ_X"/>
</dbReference>
<evidence type="ECO:0000256" key="1">
    <source>
        <dbReference type="ARBA" id="ARBA00023186"/>
    </source>
</evidence>
<keyword evidence="2" id="KW-0175">Coiled coil</keyword>
<dbReference type="PANTHER" id="PTHR45006">
    <property type="entry name" value="DNAJ-LIKE PROTEIN 1"/>
    <property type="match status" value="1"/>
</dbReference>
<organism evidence="5 6">
    <name type="scientific">Saccharomycopsis crataegensis</name>
    <dbReference type="NCBI Taxonomy" id="43959"/>
    <lineage>
        <taxon>Eukaryota</taxon>
        <taxon>Fungi</taxon>
        <taxon>Dikarya</taxon>
        <taxon>Ascomycota</taxon>
        <taxon>Saccharomycotina</taxon>
        <taxon>Saccharomycetes</taxon>
        <taxon>Saccharomycopsidaceae</taxon>
        <taxon>Saccharomycopsis</taxon>
    </lineage>
</organism>
<dbReference type="AlphaFoldDB" id="A0AAV5QPX3"/>
<comment type="caution">
    <text evidence="5">The sequence shown here is derived from an EMBL/GenBank/DDBJ whole genome shotgun (WGS) entry which is preliminary data.</text>
</comment>
<dbReference type="InterPro" id="IPR018253">
    <property type="entry name" value="DnaJ_domain_CS"/>
</dbReference>
<feature type="domain" description="J" evidence="4">
    <location>
        <begin position="6"/>
        <end position="70"/>
    </location>
</feature>
<feature type="compositionally biased region" description="Low complexity" evidence="3">
    <location>
        <begin position="133"/>
        <end position="146"/>
    </location>
</feature>
<dbReference type="GO" id="GO:0016558">
    <property type="term" value="P:protein import into peroxisome matrix"/>
    <property type="evidence" value="ECO:0007669"/>
    <property type="project" value="TreeGrafter"/>
</dbReference>
<reference evidence="5 6" key="1">
    <citation type="journal article" date="2023" name="Elife">
        <title>Identification of key yeast species and microbe-microbe interactions impacting larval growth of Drosophila in the wild.</title>
        <authorList>
            <person name="Mure A."/>
            <person name="Sugiura Y."/>
            <person name="Maeda R."/>
            <person name="Honda K."/>
            <person name="Sakurai N."/>
            <person name="Takahashi Y."/>
            <person name="Watada M."/>
            <person name="Katoh T."/>
            <person name="Gotoh A."/>
            <person name="Gotoh Y."/>
            <person name="Taniguchi I."/>
            <person name="Nakamura K."/>
            <person name="Hayashi T."/>
            <person name="Katayama T."/>
            <person name="Uemura T."/>
            <person name="Hattori Y."/>
        </authorList>
    </citation>
    <scope>NUCLEOTIDE SEQUENCE [LARGE SCALE GENOMIC DNA]</scope>
    <source>
        <strain evidence="5 6">SC-9</strain>
    </source>
</reference>
<dbReference type="SUPFAM" id="SSF46565">
    <property type="entry name" value="Chaperone J-domain"/>
    <property type="match status" value="1"/>
</dbReference>
<evidence type="ECO:0000313" key="6">
    <source>
        <dbReference type="Proteomes" id="UP001360560"/>
    </source>
</evidence>
<name>A0AAV5QPX3_9ASCO</name>
<dbReference type="GeneID" id="90074736"/>
<evidence type="ECO:0000313" key="5">
    <source>
        <dbReference type="EMBL" id="GMM36761.1"/>
    </source>
</evidence>
<dbReference type="FunFam" id="1.10.287.110:FF:000028">
    <property type="entry name" value="DnaJ domain protein"/>
    <property type="match status" value="1"/>
</dbReference>
<dbReference type="PROSITE" id="PS50076">
    <property type="entry name" value="DNAJ_2"/>
    <property type="match status" value="1"/>
</dbReference>
<keyword evidence="6" id="KW-1185">Reference proteome</keyword>
<dbReference type="PANTHER" id="PTHR45006:SF1">
    <property type="entry name" value="DNAJ-LIKE PROTEIN 1"/>
    <property type="match status" value="1"/>
</dbReference>
<feature type="coiled-coil region" evidence="2">
    <location>
        <begin position="182"/>
        <end position="224"/>
    </location>
</feature>
<dbReference type="Pfam" id="PF14308">
    <property type="entry name" value="DnaJ-X"/>
    <property type="match status" value="1"/>
</dbReference>
<dbReference type="InterPro" id="IPR036869">
    <property type="entry name" value="J_dom_sf"/>
</dbReference>
<feature type="region of interest" description="Disordered" evidence="3">
    <location>
        <begin position="116"/>
        <end position="151"/>
    </location>
</feature>
<dbReference type="Gene3D" id="1.10.287.110">
    <property type="entry name" value="DnaJ domain"/>
    <property type="match status" value="1"/>
</dbReference>
<dbReference type="Pfam" id="PF00226">
    <property type="entry name" value="DnaJ"/>
    <property type="match status" value="1"/>
</dbReference>
<sequence length="472" mass="53075">MVVDTTYYKTLEVEVDASAQQIKKAYRKLSLKYHPDKNPAPEAKEKFQDITAAYQVLSDEQLRAKYDKYGKESAVPEQGFEDPSEYFAMIFGGEAFKDYIGELTLLRDLAKTTELSQEAEETATETTGKEESSNNSSATNNNEPSNYSQPPTMARLTLEDKVIPETGNHQQTHSPQHVSNDISIAEQQKKEEEERKRKIAEKQKEELKKYEEEARLKKEETRKELVNTLILKLSIWTESPMDRNCAMAFEEKYKAEAELLKMESFGLDILHTVGDVYISKGTIFIKSQKFLGMGGFFSSVKEKAGVVSDTFKTISSALDAQSTMEEFTKMQEKEEGIPEPTPEEIAEMEKLLIGKVLAAAWHGSKFEIQGTVRSVCDSILYDKQAPLSKRMERAQALVILGKVFKKTTRTAAENEEARVFEELVAEAQKHKGRKQTKKAKKEEKDKVAGGAAADAFASVAEDHDNLNGRSGI</sequence>
<evidence type="ECO:0000256" key="2">
    <source>
        <dbReference type="SAM" id="Coils"/>
    </source>
</evidence>
<dbReference type="PROSITE" id="PS00636">
    <property type="entry name" value="DNAJ_1"/>
    <property type="match status" value="1"/>
</dbReference>
<feature type="compositionally biased region" description="Basic residues" evidence="3">
    <location>
        <begin position="430"/>
        <end position="439"/>
    </location>
</feature>
<accession>A0AAV5QPX3</accession>
<dbReference type="PRINTS" id="PR00625">
    <property type="entry name" value="JDOMAIN"/>
</dbReference>
<evidence type="ECO:0000256" key="3">
    <source>
        <dbReference type="SAM" id="MobiDB-lite"/>
    </source>
</evidence>
<proteinExistence type="predicted"/>
<evidence type="ECO:0000259" key="4">
    <source>
        <dbReference type="PROSITE" id="PS50076"/>
    </source>
</evidence>
<feature type="region of interest" description="Disordered" evidence="3">
    <location>
        <begin position="427"/>
        <end position="449"/>
    </location>
</feature>
<dbReference type="GO" id="GO:0005829">
    <property type="term" value="C:cytosol"/>
    <property type="evidence" value="ECO:0007669"/>
    <property type="project" value="UniProtKB-ARBA"/>
</dbReference>
<dbReference type="Proteomes" id="UP001360560">
    <property type="component" value="Unassembled WGS sequence"/>
</dbReference>
<gene>
    <name evidence="5" type="ORF">DASC09_040860</name>
</gene>
<dbReference type="InterPro" id="IPR052814">
    <property type="entry name" value="Peroxisomal_DnaJ"/>
</dbReference>